<dbReference type="InterPro" id="IPR011268">
    <property type="entry name" value="Purine_phosphorylase"/>
</dbReference>
<accession>A0A9D2ME00</accession>
<feature type="binding site" evidence="8">
    <location>
        <position position="31"/>
    </location>
    <ligand>
        <name>phosphate</name>
        <dbReference type="ChEBI" id="CHEBI:43474"/>
    </ligand>
</feature>
<name>A0A9D2ME00_9FIRM</name>
<evidence type="ECO:0000256" key="8">
    <source>
        <dbReference type="PIRSR" id="PIRSR000477-2"/>
    </source>
</evidence>
<dbReference type="GO" id="GO:0009116">
    <property type="term" value="P:nucleoside metabolic process"/>
    <property type="evidence" value="ECO:0007669"/>
    <property type="project" value="InterPro"/>
</dbReference>
<dbReference type="EC" id="2.4.2.1" evidence="7"/>
<sequence length="273" mass="29841">MEHLYEKASASAAWLKERLRFAPKIAVVLGSGLGDLTAGMTDTKEIPYADIPHFPQSTVEGHKGALLEGRLGAQPVLAMEGRFHFYEGYTMQEVCYPFYVFQLLGVETVVLTNAAGGINRSFAPGDLMLITDTINMMGTNPLIGPNDERFGPRFPDMTEIFSHDLLDLARRVAAKQGVEHKEGVYMGFMGPCYETAAEIRAFAAMGADAVGMSTVPEAMVSSYLGMRVLAVSCITNMATGIQTVRHSHARVLEIATRAGDRMCRWLGEVIQEI</sequence>
<reference evidence="10" key="2">
    <citation type="submission" date="2021-04" db="EMBL/GenBank/DDBJ databases">
        <authorList>
            <person name="Gilroy R."/>
        </authorList>
    </citation>
    <scope>NUCLEOTIDE SEQUENCE</scope>
    <source>
        <strain evidence="10">ChiHjej9B8-13557</strain>
    </source>
</reference>
<comment type="catalytic activity">
    <reaction evidence="6">
        <text>a purine 2'-deoxy-D-ribonucleoside + phosphate = a purine nucleobase + 2-deoxy-alpha-D-ribose 1-phosphate</text>
        <dbReference type="Rhea" id="RHEA:36431"/>
        <dbReference type="ChEBI" id="CHEBI:26386"/>
        <dbReference type="ChEBI" id="CHEBI:43474"/>
        <dbReference type="ChEBI" id="CHEBI:57259"/>
        <dbReference type="ChEBI" id="CHEBI:142361"/>
        <dbReference type="EC" id="2.4.2.1"/>
    </reaction>
</comment>
<feature type="binding site" evidence="8">
    <location>
        <position position="62"/>
    </location>
    <ligand>
        <name>phosphate</name>
        <dbReference type="ChEBI" id="CHEBI:43474"/>
    </ligand>
</feature>
<feature type="binding site" evidence="8">
    <location>
        <position position="114"/>
    </location>
    <ligand>
        <name>phosphate</name>
        <dbReference type="ChEBI" id="CHEBI:43474"/>
    </ligand>
</feature>
<protein>
    <recommendedName>
        <fullName evidence="7">Purine nucleoside phosphorylase</fullName>
        <ecNumber evidence="7">2.4.2.1</ecNumber>
    </recommendedName>
    <alternativeName>
        <fullName evidence="7">Inosine-guanosine phosphorylase</fullName>
    </alternativeName>
</protein>
<dbReference type="PIRSF" id="PIRSF000477">
    <property type="entry name" value="PurNPase"/>
    <property type="match status" value="1"/>
</dbReference>
<evidence type="ECO:0000313" key="10">
    <source>
        <dbReference type="EMBL" id="HJB58986.1"/>
    </source>
</evidence>
<evidence type="ECO:0000259" key="9">
    <source>
        <dbReference type="Pfam" id="PF01048"/>
    </source>
</evidence>
<dbReference type="Gene3D" id="3.40.50.1580">
    <property type="entry name" value="Nucleoside phosphorylase domain"/>
    <property type="match status" value="1"/>
</dbReference>
<dbReference type="NCBIfam" id="NF006054">
    <property type="entry name" value="PRK08202.1"/>
    <property type="match status" value="1"/>
</dbReference>
<evidence type="ECO:0000313" key="11">
    <source>
        <dbReference type="Proteomes" id="UP000824211"/>
    </source>
</evidence>
<dbReference type="EMBL" id="DWXX01000084">
    <property type="protein sequence ID" value="HJB58986.1"/>
    <property type="molecule type" value="Genomic_DNA"/>
</dbReference>
<dbReference type="NCBIfam" id="TIGR01697">
    <property type="entry name" value="PNPH-PUNA-XAPA"/>
    <property type="match status" value="1"/>
</dbReference>
<evidence type="ECO:0000256" key="2">
    <source>
        <dbReference type="ARBA" id="ARBA00005058"/>
    </source>
</evidence>
<dbReference type="AlphaFoldDB" id="A0A9D2ME00"/>
<organism evidence="10 11">
    <name type="scientific">Candidatus Faecalibacterium faecipullorum</name>
    <dbReference type="NCBI Taxonomy" id="2838578"/>
    <lineage>
        <taxon>Bacteria</taxon>
        <taxon>Bacillati</taxon>
        <taxon>Bacillota</taxon>
        <taxon>Clostridia</taxon>
        <taxon>Eubacteriales</taxon>
        <taxon>Oscillospiraceae</taxon>
        <taxon>Faecalibacterium</taxon>
    </lineage>
</organism>
<dbReference type="InterPro" id="IPR035994">
    <property type="entry name" value="Nucleoside_phosphorylase_sf"/>
</dbReference>
<dbReference type="CDD" id="cd09009">
    <property type="entry name" value="PNP-EcPNPII_like"/>
    <property type="match status" value="1"/>
</dbReference>
<evidence type="ECO:0000256" key="1">
    <source>
        <dbReference type="ARBA" id="ARBA00002678"/>
    </source>
</evidence>
<feature type="binding site" evidence="8">
    <location>
        <position position="236"/>
    </location>
    <ligand>
        <name>a purine D-ribonucleoside</name>
        <dbReference type="ChEBI" id="CHEBI:142355"/>
    </ligand>
</feature>
<keyword evidence="5 7" id="KW-0808">Transferase</keyword>
<reference evidence="10" key="1">
    <citation type="journal article" date="2021" name="PeerJ">
        <title>Extensive microbial diversity within the chicken gut microbiome revealed by metagenomics and culture.</title>
        <authorList>
            <person name="Gilroy R."/>
            <person name="Ravi A."/>
            <person name="Getino M."/>
            <person name="Pursley I."/>
            <person name="Horton D.L."/>
            <person name="Alikhan N.F."/>
            <person name="Baker D."/>
            <person name="Gharbi K."/>
            <person name="Hall N."/>
            <person name="Watson M."/>
            <person name="Adriaenssens E.M."/>
            <person name="Foster-Nyarko E."/>
            <person name="Jarju S."/>
            <person name="Secka A."/>
            <person name="Antonio M."/>
            <person name="Oren A."/>
            <person name="Chaudhuri R.R."/>
            <person name="La Ragione R."/>
            <person name="Hildebrand F."/>
            <person name="Pallen M.J."/>
        </authorList>
    </citation>
    <scope>NUCLEOTIDE SEQUENCE</scope>
    <source>
        <strain evidence="10">ChiHjej9B8-13557</strain>
    </source>
</reference>
<comment type="similarity">
    <text evidence="3 7">Belongs to the PNP/MTAP phosphorylase family.</text>
</comment>
<comment type="function">
    <text evidence="1">The purine nucleoside phosphorylases catalyze the phosphorolytic breakdown of the N-glycosidic bond in the beta-(deoxy)ribonucleoside molecules, with the formation of the corresponding free purine bases and pentose-1-phosphate. Cleaves guanosine, inosine, 2'-deoxyguanosine and 2'-deoxyinosine.</text>
</comment>
<evidence type="ECO:0000256" key="6">
    <source>
        <dbReference type="ARBA" id="ARBA00048556"/>
    </source>
</evidence>
<dbReference type="SUPFAM" id="SSF53167">
    <property type="entry name" value="Purine and uridine phosphorylases"/>
    <property type="match status" value="1"/>
</dbReference>
<gene>
    <name evidence="10" type="ORF">H9771_04900</name>
</gene>
<evidence type="ECO:0000256" key="5">
    <source>
        <dbReference type="ARBA" id="ARBA00022679"/>
    </source>
</evidence>
<feature type="domain" description="Nucleoside phosphorylase" evidence="9">
    <location>
        <begin position="24"/>
        <end position="270"/>
    </location>
</feature>
<evidence type="ECO:0000256" key="4">
    <source>
        <dbReference type="ARBA" id="ARBA00022676"/>
    </source>
</evidence>
<dbReference type="Pfam" id="PF01048">
    <property type="entry name" value="PNP_UDP_1"/>
    <property type="match status" value="1"/>
</dbReference>
<proteinExistence type="inferred from homology"/>
<evidence type="ECO:0000256" key="3">
    <source>
        <dbReference type="ARBA" id="ARBA00006751"/>
    </source>
</evidence>
<dbReference type="Proteomes" id="UP000824211">
    <property type="component" value="Unassembled WGS sequence"/>
</dbReference>
<feature type="binding site" evidence="8">
    <location>
        <begin position="82"/>
        <end position="84"/>
    </location>
    <ligand>
        <name>phosphate</name>
        <dbReference type="ChEBI" id="CHEBI:43474"/>
    </ligand>
</feature>
<dbReference type="GO" id="GO:0005737">
    <property type="term" value="C:cytoplasm"/>
    <property type="evidence" value="ECO:0007669"/>
    <property type="project" value="TreeGrafter"/>
</dbReference>
<dbReference type="PANTHER" id="PTHR11904">
    <property type="entry name" value="METHYLTHIOADENOSINE/PURINE NUCLEOSIDE PHOSPHORYLASE"/>
    <property type="match status" value="1"/>
</dbReference>
<comment type="pathway">
    <text evidence="2 7">Purine metabolism; purine nucleoside salvage.</text>
</comment>
<dbReference type="GO" id="GO:0004731">
    <property type="term" value="F:purine-nucleoside phosphorylase activity"/>
    <property type="evidence" value="ECO:0007669"/>
    <property type="project" value="UniProtKB-EC"/>
</dbReference>
<feature type="binding site" evidence="8">
    <location>
        <position position="213"/>
    </location>
    <ligand>
        <name>phosphate</name>
        <dbReference type="ChEBI" id="CHEBI:43474"/>
    </ligand>
</feature>
<feature type="binding site" evidence="8">
    <location>
        <position position="194"/>
    </location>
    <ligand>
        <name>a purine D-ribonucleoside</name>
        <dbReference type="ChEBI" id="CHEBI:142355"/>
    </ligand>
</feature>
<comment type="caution">
    <text evidence="10">The sequence shown here is derived from an EMBL/GenBank/DDBJ whole genome shotgun (WGS) entry which is preliminary data.</text>
</comment>
<dbReference type="InterPro" id="IPR000845">
    <property type="entry name" value="Nucleoside_phosphorylase_d"/>
</dbReference>
<dbReference type="NCBIfam" id="TIGR01700">
    <property type="entry name" value="PNPH"/>
    <property type="match status" value="1"/>
</dbReference>
<dbReference type="PANTHER" id="PTHR11904:SF9">
    <property type="entry name" value="PURINE NUCLEOSIDE PHOSPHORYLASE-RELATED"/>
    <property type="match status" value="1"/>
</dbReference>
<keyword evidence="4 7" id="KW-0328">Glycosyltransferase</keyword>
<evidence type="ECO:0000256" key="7">
    <source>
        <dbReference type="PIRNR" id="PIRNR000477"/>
    </source>
</evidence>
<dbReference type="InterPro" id="IPR011270">
    <property type="entry name" value="Pur_Nuc_Pase_Ino/Guo-sp"/>
</dbReference>